<dbReference type="PANTHER" id="PTHR11365">
    <property type="entry name" value="5-OXOPROLINASE RELATED"/>
    <property type="match status" value="1"/>
</dbReference>
<dbReference type="EMBL" id="LHXT01000029">
    <property type="protein sequence ID" value="KXA98173.1"/>
    <property type="molecule type" value="Genomic_DNA"/>
</dbReference>
<dbReference type="Pfam" id="PF05378">
    <property type="entry name" value="Hydant_A_N"/>
    <property type="match status" value="1"/>
</dbReference>
<dbReference type="AlphaFoldDB" id="A0A656YW99"/>
<evidence type="ECO:0000259" key="2">
    <source>
        <dbReference type="Pfam" id="PF05378"/>
    </source>
</evidence>
<accession>A0A656YW99</accession>
<dbReference type="Pfam" id="PF01968">
    <property type="entry name" value="Hydantoinase_A"/>
    <property type="match status" value="1"/>
</dbReference>
<dbReference type="GO" id="GO:0006749">
    <property type="term" value="P:glutathione metabolic process"/>
    <property type="evidence" value="ECO:0007669"/>
    <property type="project" value="TreeGrafter"/>
</dbReference>
<comment type="caution">
    <text evidence="4">The sequence shown here is derived from an EMBL/GenBank/DDBJ whole genome shotgun (WGS) entry which is preliminary data.</text>
</comment>
<feature type="domain" description="Hydantoinase/oxoprolinase N-terminal" evidence="2">
    <location>
        <begin position="3"/>
        <end position="171"/>
    </location>
</feature>
<protein>
    <recommendedName>
        <fullName evidence="6">5-oxoprolinase</fullName>
    </recommendedName>
</protein>
<proteinExistence type="predicted"/>
<feature type="domain" description="Acetophenone carboxylase-like C-terminal" evidence="3">
    <location>
        <begin position="572"/>
        <end position="635"/>
    </location>
</feature>
<sequence>MTIAIDVGGTFTDFVVRSGDKHVEHFKVPSTPESPEKAVSGGVERVEELGGEVFHGSTVATNAFLEGRGSDAAFLTNRGFEDTLYIGRQKRPCLYDLHVSKEKPPLNPDDCYGIPGRIDEKGRIVEKLDEDHAERTAEKLKREGKSAAVCFLHSYINPEHEEKVGKILGEYGVPFSLSSCVTGEFREYERGMTTLMDAYLSPLVGSYLETIEGMLDREPLIMKSSGGLERASSVDPVSMFLSGPAGGVAGGAYISEETGVDDLITFDMGGTSADVATVRNGEIAWKDEGRIGDFPVQKRMVDILSIGSGGGSVAWIDEGGALKVGPESSGAIPGPACYGRGGTDPTLTDALLQLGYIDASFFLGGKMKLDEKASKTVLKELAQDLGMNVEETSLGIFRVANSKMKRAMKRVTVEKGLDPESFSILAFGGAGPIHGPFLAEELGVAHVMIPPTPGVFSAFGMMAGDIVRDFSRTVITPLSDRGEIVRAVEDLREEAPEVGTGRVLLGLRYEGQSHHLNIPFKPGEMAERFHQAHKEKHGYSNRHAEIEVVRVHLEVREEKSVEKIPVRVGGREKEMEKRCLFPGEGWMETDLYMRENLPSGPEGEGPVIVADVNSTCVVPPGWMFSVDSNEVLHLRWVDA</sequence>
<evidence type="ECO:0000259" key="3">
    <source>
        <dbReference type="Pfam" id="PF19278"/>
    </source>
</evidence>
<dbReference type="InterPro" id="IPR045079">
    <property type="entry name" value="Oxoprolinase-like"/>
</dbReference>
<dbReference type="GO" id="GO:0017168">
    <property type="term" value="F:5-oxoprolinase (ATP-hydrolyzing) activity"/>
    <property type="evidence" value="ECO:0007669"/>
    <property type="project" value="TreeGrafter"/>
</dbReference>
<dbReference type="Pfam" id="PF19278">
    <property type="entry name" value="Hydant_A_C"/>
    <property type="match status" value="1"/>
</dbReference>
<feature type="domain" description="Hydantoinase A/oxoprolinase" evidence="1">
    <location>
        <begin position="190"/>
        <end position="468"/>
    </location>
</feature>
<evidence type="ECO:0008006" key="6">
    <source>
        <dbReference type="Google" id="ProtNLM"/>
    </source>
</evidence>
<evidence type="ECO:0000259" key="1">
    <source>
        <dbReference type="Pfam" id="PF01968"/>
    </source>
</evidence>
<dbReference type="Proteomes" id="UP000070257">
    <property type="component" value="Unassembled WGS sequence"/>
</dbReference>
<gene>
    <name evidence="4" type="ORF">AKJ39_02435</name>
</gene>
<organism evidence="4 5">
    <name type="scientific">candidate division MSBL1 archaeon SCGC-AAA259J03</name>
    <dbReference type="NCBI Taxonomy" id="1698269"/>
    <lineage>
        <taxon>Archaea</taxon>
        <taxon>Methanobacteriati</taxon>
        <taxon>Methanobacteriota</taxon>
        <taxon>candidate division MSBL1</taxon>
    </lineage>
</organism>
<name>A0A656YW99_9EURY</name>
<evidence type="ECO:0000313" key="4">
    <source>
        <dbReference type="EMBL" id="KXA98173.1"/>
    </source>
</evidence>
<evidence type="ECO:0000313" key="5">
    <source>
        <dbReference type="Proteomes" id="UP000070257"/>
    </source>
</evidence>
<dbReference type="PANTHER" id="PTHR11365:SF23">
    <property type="entry name" value="HYPOTHETICAL 5-OXOPROLINASE (EUROFUNG)-RELATED"/>
    <property type="match status" value="1"/>
</dbReference>
<dbReference type="InterPro" id="IPR049517">
    <property type="entry name" value="ACX-like_C"/>
</dbReference>
<reference evidence="4 5" key="1">
    <citation type="journal article" date="2016" name="Sci. Rep.">
        <title>Metabolic traits of an uncultured archaeal lineage -MSBL1- from brine pools of the Red Sea.</title>
        <authorList>
            <person name="Mwirichia R."/>
            <person name="Alam I."/>
            <person name="Rashid M."/>
            <person name="Vinu M."/>
            <person name="Ba-Alawi W."/>
            <person name="Anthony Kamau A."/>
            <person name="Kamanda Ngugi D."/>
            <person name="Goker M."/>
            <person name="Klenk H.P."/>
            <person name="Bajic V."/>
            <person name="Stingl U."/>
        </authorList>
    </citation>
    <scope>NUCLEOTIDE SEQUENCE [LARGE SCALE GENOMIC DNA]</scope>
    <source>
        <strain evidence="4">SCGC-AAA259J03</strain>
    </source>
</reference>
<dbReference type="GO" id="GO:0005829">
    <property type="term" value="C:cytosol"/>
    <property type="evidence" value="ECO:0007669"/>
    <property type="project" value="TreeGrafter"/>
</dbReference>
<dbReference type="InterPro" id="IPR002821">
    <property type="entry name" value="Hydantoinase_A"/>
</dbReference>
<dbReference type="InterPro" id="IPR008040">
    <property type="entry name" value="Hydant_A_N"/>
</dbReference>
<keyword evidence="5" id="KW-1185">Reference proteome</keyword>